<dbReference type="PANTHER" id="PTHR43133">
    <property type="entry name" value="RNA POLYMERASE ECF-TYPE SIGMA FACTO"/>
    <property type="match status" value="1"/>
</dbReference>
<dbReference type="EMBL" id="LKTS01000013">
    <property type="protein sequence ID" value="PKD19446.1"/>
    <property type="molecule type" value="Genomic_DNA"/>
</dbReference>
<keyword evidence="7" id="KW-1185">Reference proteome</keyword>
<evidence type="ECO:0000256" key="1">
    <source>
        <dbReference type="ARBA" id="ARBA00010641"/>
    </source>
</evidence>
<accession>A0A2N0TXM2</accession>
<evidence type="ECO:0000256" key="2">
    <source>
        <dbReference type="ARBA" id="ARBA00023015"/>
    </source>
</evidence>
<comment type="caution">
    <text evidence="6">The sequence shown here is derived from an EMBL/GenBank/DDBJ whole genome shotgun (WGS) entry which is preliminary data.</text>
</comment>
<keyword evidence="4" id="KW-0804">Transcription</keyword>
<sequence>MVKDQYLVDKLKQNDLKTLDRIYLTYKEEFFLFAHTFFIPSEDISDIYQETIISLYENVQDQKLEQLTSSLKTYLFAIGKFKIYKQLNKNKKIYHGEGIIHVSEEMKVFEAEIDDQRQIALKRSWTSLGEKCQEILELYYYKGMTLNEIQEALKYSSKDVLKSQKSRCLKQLKQLVRGKYE</sequence>
<dbReference type="GO" id="GO:0006352">
    <property type="term" value="P:DNA-templated transcription initiation"/>
    <property type="evidence" value="ECO:0007669"/>
    <property type="project" value="InterPro"/>
</dbReference>
<dbReference type="InterPro" id="IPR036388">
    <property type="entry name" value="WH-like_DNA-bd_sf"/>
</dbReference>
<dbReference type="Gene3D" id="1.10.10.10">
    <property type="entry name" value="Winged helix-like DNA-binding domain superfamily/Winged helix DNA-binding domain"/>
    <property type="match status" value="1"/>
</dbReference>
<comment type="similarity">
    <text evidence="1">Belongs to the sigma-70 factor family. ECF subfamily.</text>
</comment>
<evidence type="ECO:0000256" key="3">
    <source>
        <dbReference type="ARBA" id="ARBA00023082"/>
    </source>
</evidence>
<dbReference type="InterPro" id="IPR013325">
    <property type="entry name" value="RNA_pol_sigma_r2"/>
</dbReference>
<name>A0A2N0TXM2_9FLAO</name>
<dbReference type="AlphaFoldDB" id="A0A2N0TXM2"/>
<dbReference type="SUPFAM" id="SSF88946">
    <property type="entry name" value="Sigma2 domain of RNA polymerase sigma factors"/>
    <property type="match status" value="1"/>
</dbReference>
<protein>
    <submittedName>
        <fullName evidence="6">RNA polymerase subunit sigma</fullName>
    </submittedName>
</protein>
<evidence type="ECO:0000313" key="7">
    <source>
        <dbReference type="Proteomes" id="UP000232673"/>
    </source>
</evidence>
<dbReference type="SUPFAM" id="SSF88659">
    <property type="entry name" value="Sigma3 and sigma4 domains of RNA polymerase sigma factors"/>
    <property type="match status" value="1"/>
</dbReference>
<dbReference type="Proteomes" id="UP000232673">
    <property type="component" value="Unassembled WGS sequence"/>
</dbReference>
<dbReference type="STRING" id="447422.SAMN05660903_03279"/>
<organism evidence="6 7">
    <name type="scientific">Salegentibacter salinarum</name>
    <dbReference type="NCBI Taxonomy" id="447422"/>
    <lineage>
        <taxon>Bacteria</taxon>
        <taxon>Pseudomonadati</taxon>
        <taxon>Bacteroidota</taxon>
        <taxon>Flavobacteriia</taxon>
        <taxon>Flavobacteriales</taxon>
        <taxon>Flavobacteriaceae</taxon>
        <taxon>Salegentibacter</taxon>
    </lineage>
</organism>
<dbReference type="PANTHER" id="PTHR43133:SF46">
    <property type="entry name" value="RNA POLYMERASE SIGMA-70 FACTOR ECF SUBFAMILY"/>
    <property type="match status" value="1"/>
</dbReference>
<keyword evidence="2" id="KW-0805">Transcription regulation</keyword>
<dbReference type="InterPro" id="IPR007627">
    <property type="entry name" value="RNA_pol_sigma70_r2"/>
</dbReference>
<reference evidence="6 7" key="1">
    <citation type="submission" date="2015-10" db="EMBL/GenBank/DDBJ databases">
        <title>Draft genome sequence of Salegentibacter salinarum KCTC 12975.</title>
        <authorList>
            <person name="Lin W."/>
            <person name="Zheng Q."/>
        </authorList>
    </citation>
    <scope>NUCLEOTIDE SEQUENCE [LARGE SCALE GENOMIC DNA]</scope>
    <source>
        <strain evidence="6 7">KCTC 12975</strain>
    </source>
</reference>
<keyword evidence="3" id="KW-0731">Sigma factor</keyword>
<evidence type="ECO:0000256" key="4">
    <source>
        <dbReference type="ARBA" id="ARBA00023163"/>
    </source>
</evidence>
<dbReference type="OrthoDB" id="1099849at2"/>
<dbReference type="InterPro" id="IPR014284">
    <property type="entry name" value="RNA_pol_sigma-70_dom"/>
</dbReference>
<dbReference type="NCBIfam" id="TIGR02937">
    <property type="entry name" value="sigma70-ECF"/>
    <property type="match status" value="1"/>
</dbReference>
<gene>
    <name evidence="6" type="ORF">APR41_15920</name>
</gene>
<dbReference type="InterPro" id="IPR039425">
    <property type="entry name" value="RNA_pol_sigma-70-like"/>
</dbReference>
<proteinExistence type="inferred from homology"/>
<evidence type="ECO:0000313" key="6">
    <source>
        <dbReference type="EMBL" id="PKD19446.1"/>
    </source>
</evidence>
<evidence type="ECO:0000259" key="5">
    <source>
        <dbReference type="Pfam" id="PF04542"/>
    </source>
</evidence>
<dbReference type="InterPro" id="IPR013324">
    <property type="entry name" value="RNA_pol_sigma_r3/r4-like"/>
</dbReference>
<dbReference type="GO" id="GO:0016987">
    <property type="term" value="F:sigma factor activity"/>
    <property type="evidence" value="ECO:0007669"/>
    <property type="project" value="UniProtKB-KW"/>
</dbReference>
<dbReference type="Pfam" id="PF04542">
    <property type="entry name" value="Sigma70_r2"/>
    <property type="match status" value="1"/>
</dbReference>
<dbReference type="RefSeq" id="WP_079714272.1">
    <property type="nucleotide sequence ID" value="NZ_FUZC01000017.1"/>
</dbReference>
<dbReference type="Gene3D" id="1.10.1740.10">
    <property type="match status" value="1"/>
</dbReference>
<feature type="domain" description="RNA polymerase sigma-70 region 2" evidence="5">
    <location>
        <begin position="26"/>
        <end position="92"/>
    </location>
</feature>